<evidence type="ECO:0000256" key="1">
    <source>
        <dbReference type="ARBA" id="ARBA00010688"/>
    </source>
</evidence>
<accession>G0LK55</accession>
<dbReference type="AlphaFoldDB" id="G0LK55"/>
<comment type="similarity">
    <text evidence="1">Belongs to the carbohydrate kinase PfkB family.</text>
</comment>
<keyword evidence="3 5" id="KW-0418">Kinase</keyword>
<keyword evidence="2 5" id="KW-0808">Transferase</keyword>
<evidence type="ECO:0000313" key="6">
    <source>
        <dbReference type="Proteomes" id="UP000007954"/>
    </source>
</evidence>
<dbReference type="PANTHER" id="PTHR43320">
    <property type="entry name" value="SUGAR KINASE"/>
    <property type="match status" value="1"/>
</dbReference>
<dbReference type="HOGENOM" id="CLU_027634_6_0_2"/>
<dbReference type="Pfam" id="PF00294">
    <property type="entry name" value="PfkB"/>
    <property type="match status" value="1"/>
</dbReference>
<dbReference type="InterPro" id="IPR029056">
    <property type="entry name" value="Ribokinase-like"/>
</dbReference>
<evidence type="ECO:0000256" key="2">
    <source>
        <dbReference type="ARBA" id="ARBA00022679"/>
    </source>
</evidence>
<dbReference type="EMBL" id="FR746099">
    <property type="protein sequence ID" value="CCC39481.1"/>
    <property type="molecule type" value="Genomic_DNA"/>
</dbReference>
<dbReference type="SUPFAM" id="SSF53613">
    <property type="entry name" value="Ribokinase-like"/>
    <property type="match status" value="1"/>
</dbReference>
<gene>
    <name evidence="5" type="primary">kdgK</name>
    <name evidence="5" type="ordered locus">Hqrw_1537</name>
</gene>
<evidence type="ECO:0000259" key="4">
    <source>
        <dbReference type="Pfam" id="PF00294"/>
    </source>
</evidence>
<reference evidence="5 6" key="1">
    <citation type="journal article" date="2011" name="PLoS ONE">
        <title>Haloquadratum walsbyi: limited diversity in a global pond.</title>
        <authorList>
            <person name="Dyall-Smith M."/>
            <person name="Pfeiffer F."/>
            <person name="Klee K."/>
            <person name="Palm P."/>
            <person name="Gross K."/>
            <person name="Schuster S.C."/>
            <person name="Rampp M."/>
            <person name="Oesterhelt D."/>
        </authorList>
    </citation>
    <scope>NUCLEOTIDE SEQUENCE [LARGE SCALE GENOMIC DNA]</scope>
    <source>
        <strain evidence="6">DSM 16854 / JCM 12705 / C23</strain>
    </source>
</reference>
<dbReference type="InterPro" id="IPR054871">
    <property type="entry name" value="KDG_KDGal_kin_Halo"/>
</dbReference>
<proteinExistence type="inferred from homology"/>
<dbReference type="KEGG" id="hwc:Hqrw_1537"/>
<dbReference type="InterPro" id="IPR052700">
    <property type="entry name" value="Carb_kinase_PfkB-like"/>
</dbReference>
<evidence type="ECO:0000256" key="3">
    <source>
        <dbReference type="ARBA" id="ARBA00022777"/>
    </source>
</evidence>
<protein>
    <submittedName>
        <fullName evidence="5">2-keto-3-deoxygluconate kinase</fullName>
        <ecNumber evidence="5">2.7.1.45</ecNumber>
    </submittedName>
</protein>
<evidence type="ECO:0000313" key="5">
    <source>
        <dbReference type="EMBL" id="CCC39481.1"/>
    </source>
</evidence>
<dbReference type="NCBIfam" id="NF041332">
    <property type="entry name" value="KDG_KDGal_kin_Halo"/>
    <property type="match status" value="1"/>
</dbReference>
<name>G0LK55_HALWC</name>
<dbReference type="Gene3D" id="3.40.1190.20">
    <property type="match status" value="1"/>
</dbReference>
<dbReference type="Proteomes" id="UP000007954">
    <property type="component" value="Chromosome"/>
</dbReference>
<feature type="domain" description="Carbohydrate kinase PfkB" evidence="4">
    <location>
        <begin position="6"/>
        <end position="310"/>
    </location>
</feature>
<dbReference type="EC" id="2.7.1.45" evidence="5"/>
<sequence>MDTALDIVTIGETMLRLSPPPGVRITQANEFDVHVGGAESNVAAVASQLGCQTGWISKLPASPLGRRITTALQSYDVELDIIWDHDDDGRVGTYYFEPGGKPRGDTVQYDRAGSSVTTLTTAEISLEMIKSASICYVSGITPALSETLQTTVETVLQIAQSAGTKTAFDLNYRSKLWNTTMAKNAYQSLLPDVDILIGAERDVNTCLDRSADPESIVRDLASTFNLETVILTRGKNGAVALCNDTVFEQPVYDAKTIDAVGTGDAFVGGFLTQKLNDGHNGTTCSNIEHALATGAATAALKRTIKGDIAAITPAEVAAVRDTDTTEGISR</sequence>
<organism evidence="5 6">
    <name type="scientific">Haloquadratum walsbyi (strain DSM 16854 / JCM 12705 / C23)</name>
    <dbReference type="NCBI Taxonomy" id="768065"/>
    <lineage>
        <taxon>Archaea</taxon>
        <taxon>Methanobacteriati</taxon>
        <taxon>Methanobacteriota</taxon>
        <taxon>Stenosarchaea group</taxon>
        <taxon>Halobacteria</taxon>
        <taxon>Halobacteriales</taxon>
        <taxon>Haloferacaceae</taxon>
        <taxon>Haloquadratum</taxon>
    </lineage>
</organism>
<dbReference type="PANTHER" id="PTHR43320:SF2">
    <property type="entry name" value="2-DEHYDRO-3-DEOXYGLUCONOKINASE_2-DEHYDRO-3-DEOXYGALACTONOKINASE"/>
    <property type="match status" value="1"/>
</dbReference>
<dbReference type="CDD" id="cd01166">
    <property type="entry name" value="KdgK"/>
    <property type="match status" value="1"/>
</dbReference>
<dbReference type="GO" id="GO:0008673">
    <property type="term" value="F:2-dehydro-3-deoxygluconokinase activity"/>
    <property type="evidence" value="ECO:0007669"/>
    <property type="project" value="UniProtKB-EC"/>
</dbReference>
<dbReference type="InterPro" id="IPR011611">
    <property type="entry name" value="PfkB_dom"/>
</dbReference>